<accession>A0A4C1W3A6</accession>
<proteinExistence type="predicted"/>
<gene>
    <name evidence="2" type="ORF">EVAR_86779_1</name>
</gene>
<evidence type="ECO:0000313" key="2">
    <source>
        <dbReference type="EMBL" id="GBP44555.1"/>
    </source>
</evidence>
<evidence type="ECO:0000256" key="1">
    <source>
        <dbReference type="SAM" id="MobiDB-lite"/>
    </source>
</evidence>
<name>A0A4C1W3A6_EUMVA</name>
<sequence>MRLTIETDKRVIYLQIWTSLGICDESKICDTETKTQSAQWVFPFEELPTKVKRGQNVEKKMVASFFGMTDHSKQTIVLEHKKTGARTSHETRPDRRPFAPPARRPLLTSPLGARASPRARTRRADIA</sequence>
<dbReference type="AlphaFoldDB" id="A0A4C1W3A6"/>
<reference evidence="2 3" key="1">
    <citation type="journal article" date="2019" name="Commun. Biol.">
        <title>The bagworm genome reveals a unique fibroin gene that provides high tensile strength.</title>
        <authorList>
            <person name="Kono N."/>
            <person name="Nakamura H."/>
            <person name="Ohtoshi R."/>
            <person name="Tomita M."/>
            <person name="Numata K."/>
            <person name="Arakawa K."/>
        </authorList>
    </citation>
    <scope>NUCLEOTIDE SEQUENCE [LARGE SCALE GENOMIC DNA]</scope>
</reference>
<protein>
    <submittedName>
        <fullName evidence="2">Uncharacterized protein</fullName>
    </submittedName>
</protein>
<evidence type="ECO:0000313" key="3">
    <source>
        <dbReference type="Proteomes" id="UP000299102"/>
    </source>
</evidence>
<feature type="compositionally biased region" description="Basic and acidic residues" evidence="1">
    <location>
        <begin position="81"/>
        <end position="97"/>
    </location>
</feature>
<feature type="region of interest" description="Disordered" evidence="1">
    <location>
        <begin position="81"/>
        <end position="127"/>
    </location>
</feature>
<comment type="caution">
    <text evidence="2">The sequence shown here is derived from an EMBL/GenBank/DDBJ whole genome shotgun (WGS) entry which is preliminary data.</text>
</comment>
<dbReference type="OrthoDB" id="10017160at2759"/>
<dbReference type="Proteomes" id="UP000299102">
    <property type="component" value="Unassembled WGS sequence"/>
</dbReference>
<organism evidence="2 3">
    <name type="scientific">Eumeta variegata</name>
    <name type="common">Bagworm moth</name>
    <name type="synonym">Eumeta japonica</name>
    <dbReference type="NCBI Taxonomy" id="151549"/>
    <lineage>
        <taxon>Eukaryota</taxon>
        <taxon>Metazoa</taxon>
        <taxon>Ecdysozoa</taxon>
        <taxon>Arthropoda</taxon>
        <taxon>Hexapoda</taxon>
        <taxon>Insecta</taxon>
        <taxon>Pterygota</taxon>
        <taxon>Neoptera</taxon>
        <taxon>Endopterygota</taxon>
        <taxon>Lepidoptera</taxon>
        <taxon>Glossata</taxon>
        <taxon>Ditrysia</taxon>
        <taxon>Tineoidea</taxon>
        <taxon>Psychidae</taxon>
        <taxon>Oiketicinae</taxon>
        <taxon>Eumeta</taxon>
    </lineage>
</organism>
<keyword evidence="3" id="KW-1185">Reference proteome</keyword>
<dbReference type="EMBL" id="BGZK01000454">
    <property type="protein sequence ID" value="GBP44555.1"/>
    <property type="molecule type" value="Genomic_DNA"/>
</dbReference>